<dbReference type="AlphaFoldDB" id="A0A1I7CQZ5"/>
<keyword evidence="1 2" id="KW-0732">Signal</keyword>
<dbReference type="Proteomes" id="UP000183371">
    <property type="component" value="Unassembled WGS sequence"/>
</dbReference>
<dbReference type="Pfam" id="PF13505">
    <property type="entry name" value="OMP_b-brl"/>
    <property type="match status" value="1"/>
</dbReference>
<evidence type="ECO:0000256" key="1">
    <source>
        <dbReference type="ARBA" id="ARBA00022729"/>
    </source>
</evidence>
<dbReference type="EMBL" id="FPBD01000006">
    <property type="protein sequence ID" value="SFU01881.1"/>
    <property type="molecule type" value="Genomic_DNA"/>
</dbReference>
<protein>
    <submittedName>
        <fullName evidence="4">Opacity protein</fullName>
    </submittedName>
</protein>
<evidence type="ECO:0000259" key="3">
    <source>
        <dbReference type="Pfam" id="PF13505"/>
    </source>
</evidence>
<name>A0A1I7CQZ5_9HYPH</name>
<dbReference type="SUPFAM" id="SSF56925">
    <property type="entry name" value="OMPA-like"/>
    <property type="match status" value="1"/>
</dbReference>
<sequence>MKKLALLAGAMLAFNASSAVASDLLSNTYIGISGGASFAEDGDIKVDGLGTAKDILEYDTGFNFAANLGYRINDIIRVQADFGYLRNNLDELANVDAKSDLSGFYSTASIFGDYHFNDKVTAFAGVGAGVLAPRISDVSISGVAGKADAKVKDNAVALFKVGAGLSYSLNDNIDVIASYDYLRSAEFKAMLDTPASPNPGKMRLSTHIAQIGLRYNF</sequence>
<dbReference type="InterPro" id="IPR011250">
    <property type="entry name" value="OMP/PagP_B-barrel"/>
</dbReference>
<keyword evidence="5" id="KW-1185">Reference proteome</keyword>
<feature type="chain" id="PRO_5010307988" evidence="2">
    <location>
        <begin position="22"/>
        <end position="217"/>
    </location>
</feature>
<gene>
    <name evidence="4" type="ORF">SAMN05444141_106317</name>
</gene>
<dbReference type="InterPro" id="IPR027385">
    <property type="entry name" value="Beta-barrel_OMP"/>
</dbReference>
<evidence type="ECO:0000313" key="4">
    <source>
        <dbReference type="EMBL" id="SFU01881.1"/>
    </source>
</evidence>
<dbReference type="RefSeq" id="WP_083417164.1">
    <property type="nucleotide sequence ID" value="NZ_FPBD01000006.1"/>
</dbReference>
<dbReference type="Gene3D" id="2.40.160.20">
    <property type="match status" value="1"/>
</dbReference>
<reference evidence="5" key="1">
    <citation type="submission" date="2016-10" db="EMBL/GenBank/DDBJ databases">
        <authorList>
            <person name="Varghese N."/>
            <person name="Submissions S."/>
        </authorList>
    </citation>
    <scope>NUCLEOTIDE SEQUENCE [LARGE SCALE GENOMIC DNA]</scope>
    <source>
        <strain evidence="5">DSM 17465</strain>
    </source>
</reference>
<accession>A0A1I7CQZ5</accession>
<feature type="signal peptide" evidence="2">
    <location>
        <begin position="1"/>
        <end position="21"/>
    </location>
</feature>
<feature type="domain" description="Outer membrane protein beta-barrel" evidence="3">
    <location>
        <begin position="9"/>
        <end position="217"/>
    </location>
</feature>
<proteinExistence type="predicted"/>
<evidence type="ECO:0000256" key="2">
    <source>
        <dbReference type="SAM" id="SignalP"/>
    </source>
</evidence>
<evidence type="ECO:0000313" key="5">
    <source>
        <dbReference type="Proteomes" id="UP000183371"/>
    </source>
</evidence>
<organism evidence="4 5">
    <name type="scientific">Pseudovibrio denitrificans</name>
    <dbReference type="NCBI Taxonomy" id="258256"/>
    <lineage>
        <taxon>Bacteria</taxon>
        <taxon>Pseudomonadati</taxon>
        <taxon>Pseudomonadota</taxon>
        <taxon>Alphaproteobacteria</taxon>
        <taxon>Hyphomicrobiales</taxon>
        <taxon>Stappiaceae</taxon>
        <taxon>Pseudovibrio</taxon>
    </lineage>
</organism>